<dbReference type="InterPro" id="IPR003599">
    <property type="entry name" value="Ig_sub"/>
</dbReference>
<dbReference type="InterPro" id="IPR007110">
    <property type="entry name" value="Ig-like_dom"/>
</dbReference>
<dbReference type="EMBL" id="ADLE01000007">
    <property type="protein sequence ID" value="EJZ65167.1"/>
    <property type="molecule type" value="Genomic_DNA"/>
</dbReference>
<dbReference type="Proteomes" id="UP000006044">
    <property type="component" value="Unassembled WGS sequence"/>
</dbReference>
<dbReference type="eggNOG" id="COG2133">
    <property type="taxonomic scope" value="Bacteria"/>
</dbReference>
<feature type="chain" id="PRO_5003840572" description="Ig-like domain-containing protein" evidence="1">
    <location>
        <begin position="20"/>
        <end position="1251"/>
    </location>
</feature>
<dbReference type="PANTHER" id="PTHR45661">
    <property type="entry name" value="SURFACE ANTIGEN"/>
    <property type="match status" value="1"/>
</dbReference>
<dbReference type="AlphaFoldDB" id="K0X0Z8"/>
<dbReference type="Gene3D" id="3.40.50.12480">
    <property type="match status" value="2"/>
</dbReference>
<protein>
    <recommendedName>
        <fullName evidence="2">Ig-like domain-containing protein</fullName>
    </recommendedName>
</protein>
<dbReference type="HOGENOM" id="CLU_265716_0_0_10"/>
<dbReference type="SMART" id="SM00409">
    <property type="entry name" value="IG"/>
    <property type="match status" value="1"/>
</dbReference>
<dbReference type="OrthoDB" id="1054496at2"/>
<dbReference type="InterPro" id="IPR053139">
    <property type="entry name" value="Surface_bspA-like"/>
</dbReference>
<accession>K0X0Z8</accession>
<name>K0X0Z8_9BACT</name>
<dbReference type="PATRIC" id="fig|742726.3.peg.961"/>
<comment type="caution">
    <text evidence="3">The sequence shown here is derived from an EMBL/GenBank/DDBJ whole genome shotgun (WGS) entry which is preliminary data.</text>
</comment>
<dbReference type="STRING" id="742726.HMPREF9448_00898"/>
<evidence type="ECO:0000313" key="4">
    <source>
        <dbReference type="Proteomes" id="UP000006044"/>
    </source>
</evidence>
<feature type="domain" description="Ig-like" evidence="2">
    <location>
        <begin position="232"/>
        <end position="311"/>
    </location>
</feature>
<feature type="signal peptide" evidence="1">
    <location>
        <begin position="1"/>
        <end position="19"/>
    </location>
</feature>
<dbReference type="eggNOG" id="COG5492">
    <property type="taxonomic scope" value="Bacteria"/>
</dbReference>
<proteinExistence type="predicted"/>
<dbReference type="InterPro" id="IPR013783">
    <property type="entry name" value="Ig-like_fold"/>
</dbReference>
<keyword evidence="4" id="KW-1185">Reference proteome</keyword>
<dbReference type="InterPro" id="IPR036179">
    <property type="entry name" value="Ig-like_dom_sf"/>
</dbReference>
<keyword evidence="1" id="KW-0732">Signal</keyword>
<dbReference type="PANTHER" id="PTHR45661:SF3">
    <property type="entry name" value="IG-LIKE DOMAIN-CONTAINING PROTEIN"/>
    <property type="match status" value="1"/>
</dbReference>
<dbReference type="SUPFAM" id="SSF48726">
    <property type="entry name" value="Immunoglobulin"/>
    <property type="match status" value="1"/>
</dbReference>
<dbReference type="GeneID" id="77848205"/>
<dbReference type="Gene3D" id="3.80.10.10">
    <property type="entry name" value="Ribonuclease Inhibitor"/>
    <property type="match status" value="4"/>
</dbReference>
<reference evidence="3 4" key="1">
    <citation type="submission" date="2012-08" db="EMBL/GenBank/DDBJ databases">
        <title>The Genome Sequence of Barnesiella intestinihominis YIT 11860.</title>
        <authorList>
            <consortium name="The Broad Institute Genome Sequencing Platform"/>
            <person name="Earl A."/>
            <person name="Ward D."/>
            <person name="Feldgarden M."/>
            <person name="Gevers D."/>
            <person name="Morotomi M."/>
            <person name="Walker B."/>
            <person name="Young S.K."/>
            <person name="Zeng Q."/>
            <person name="Gargeya S."/>
            <person name="Fitzgerald M."/>
            <person name="Haas B."/>
            <person name="Abouelleil A."/>
            <person name="Alvarado L."/>
            <person name="Arachchi H.M."/>
            <person name="Berlin A.M."/>
            <person name="Chapman S.B."/>
            <person name="Goldberg J."/>
            <person name="Griggs A."/>
            <person name="Gujja S."/>
            <person name="Hansen M."/>
            <person name="Howarth C."/>
            <person name="Imamovic A."/>
            <person name="Larimer J."/>
            <person name="McCowen C."/>
            <person name="Montmayeur A."/>
            <person name="Murphy C."/>
            <person name="Neiman D."/>
            <person name="Pearson M."/>
            <person name="Priest M."/>
            <person name="Roberts A."/>
            <person name="Saif S."/>
            <person name="Shea T."/>
            <person name="Sisk P."/>
            <person name="Sykes S."/>
            <person name="Wortman J."/>
            <person name="Nusbaum C."/>
            <person name="Birren B."/>
        </authorList>
    </citation>
    <scope>NUCLEOTIDE SEQUENCE [LARGE SCALE GENOMIC DNA]</scope>
    <source>
        <strain evidence="3 4">YIT 11860</strain>
    </source>
</reference>
<dbReference type="RefSeq" id="WP_008861391.1">
    <property type="nucleotide sequence ID" value="NZ_JH815203.1"/>
</dbReference>
<sequence length="1251" mass="133134">MRKIYALMVLLFAVLQLPAQVLVQGRPHPTAKPQMVSPRAIADGTFTMDMIENWSGEGANRAAFVVQWNAEGETSALVWGFRWDGEATGETMARAIAASDPRFFIMTETGTAYGSTVSGFGYDVNKSGDFSITKDGVTLSPNENGIIFSSSYGYDGWTCTDPEDYWQSGWYQGYWSYWLKSSDSDAWGYSGTGITGRKLTDGCWDGWNFAVNMSSQPWKPLAPAPKNGPTAPSVKVQPEDVTVSPGESVTFAPEFKGDSLYFQWYKDEVAIQDAEASSYSIVSSETSDAGRYYCVVSNMLDTISTDTVTLVVGDKSVIAAPGEEPGTALVVYDDSYASFSGILTIPQTILIEGESYTVVGIDDMAFMGCAKLTSVTFPSTLKTIGEGAFYGCSRLTSVELPEQTVSIGNEAFGDCPLLATLSLGEGLKSIGRSAFENCIALTGVSMPADMESIGALAFKGCTKLASAALGNSLTLLGDSAFYGCSALQSVELPVTVSSVGTRTFAGCSALNAVGLGNVSAIGEAAFNGCSALTEIAIPNGVETLGNYAFYGCSSLATVTLGTQERSSSSLKTIGDYAFAETAVKSVVLPDGVSTLGNYAFNKCASLATVSLGNSLTAIGNYAFSDCKKLESVTFGSALETIGERAFASAKISSLVLPATVRTIGDWAFYNNPLTAITFNDGLQSIGSRAFYGVSVQTLNIPNSVTELGGYAFSGCKSLETVTIGTGVTKISDYTFNTCSALTQISCPSVTEIGKNAFSGCSSLSDIPLNDKITSLGNYVFSGCSAIESLVIPNSVTSIGSYAFEKCTKLTSATLGTGISSIPDYMFSSCSALTSVVLPENITGIGKYAFQSTAFTELPLTASITEIKDYAFKSCTKLTSVAIPDRVTKLGTYVFQSCTGLESAKIGGGVTSVPNYMFHGCTNLVNVELSEKVTSIGNSAFYNCKGLKSLPVTESITSIGTNAFYGCTSLTSVNLSDKVTSLGASVFYGCSSLTEAVLGTGITTLGSSLFRNDAKLKKVVANGKIASVSTYTFNGCSSLERIYINNTPPTGASSNTFTKVPTTCRIYVPAQTCQFYAQTTYWKDFVIMPWLDELEIVSTTPSMSFDGGEALDVKPDTKTFVIEFNRTVVNTDSVSAMLIRSGFPVEDQELTVSYSGNEVTVIREGEDLPNDPYYYLVLTTSDKQFNILFKVTTATGIDEPAVEKEVRLREYYSVDGKLLPRPVQGINIVKTVYEDGSIEVSKVYVKPEDCRR</sequence>
<gene>
    <name evidence="3" type="ORF">HMPREF9448_00898</name>
</gene>
<evidence type="ECO:0000313" key="3">
    <source>
        <dbReference type="EMBL" id="EJZ65167.1"/>
    </source>
</evidence>
<dbReference type="Pfam" id="PF13306">
    <property type="entry name" value="LRR_5"/>
    <property type="match status" value="3"/>
</dbReference>
<dbReference type="PROSITE" id="PS50835">
    <property type="entry name" value="IG_LIKE"/>
    <property type="match status" value="1"/>
</dbReference>
<dbReference type="SUPFAM" id="SSF52058">
    <property type="entry name" value="L domain-like"/>
    <property type="match status" value="3"/>
</dbReference>
<dbReference type="InterPro" id="IPR026906">
    <property type="entry name" value="LRR_5"/>
</dbReference>
<evidence type="ECO:0000259" key="2">
    <source>
        <dbReference type="PROSITE" id="PS50835"/>
    </source>
</evidence>
<dbReference type="Pfam" id="PF13927">
    <property type="entry name" value="Ig_3"/>
    <property type="match status" value="1"/>
</dbReference>
<evidence type="ECO:0000256" key="1">
    <source>
        <dbReference type="SAM" id="SignalP"/>
    </source>
</evidence>
<organism evidence="3 4">
    <name type="scientific">Barnesiella intestinihominis YIT 11860</name>
    <dbReference type="NCBI Taxonomy" id="742726"/>
    <lineage>
        <taxon>Bacteria</taxon>
        <taxon>Pseudomonadati</taxon>
        <taxon>Bacteroidota</taxon>
        <taxon>Bacteroidia</taxon>
        <taxon>Bacteroidales</taxon>
        <taxon>Barnesiellaceae</taxon>
        <taxon>Barnesiella</taxon>
    </lineage>
</organism>
<dbReference type="Gene3D" id="2.60.40.10">
    <property type="entry name" value="Immunoglobulins"/>
    <property type="match status" value="1"/>
</dbReference>
<dbReference type="InterPro" id="IPR032675">
    <property type="entry name" value="LRR_dom_sf"/>
</dbReference>